<dbReference type="EMBL" id="JANBVN010000253">
    <property type="protein sequence ID" value="KAJ9130843.1"/>
    <property type="molecule type" value="Genomic_DNA"/>
</dbReference>
<comment type="caution">
    <text evidence="2">The sequence shown here is derived from an EMBL/GenBank/DDBJ whole genome shotgun (WGS) entry which is preliminary data.</text>
</comment>
<keyword evidence="1" id="KW-1133">Transmembrane helix</keyword>
<name>A0AA38RFT0_9PEZI</name>
<sequence>MGKKGYHDLEGGRPIVSRGWHITKIALRVFSILLCIAAIGIQVPTALRYKAEADRLQLDYDAVIDIALTVSPPLAITLFDTAEFITLCLRRGRCGLHPGVHVAFELVFWLAAAVLTALIARIAFVADDNAAYIRQIVDAEEGSSDIISYADLQIFEGFALKTKVAAGLFGLLTVTRFALFVRACVETDQRRKARKRRVPSIVTTHHEGEASVPLTAYDPAVAPLHAPPQYYDYAKPAVQVNVAEHPIYQQQPRY</sequence>
<feature type="transmembrane region" description="Helical" evidence="1">
    <location>
        <begin position="102"/>
        <end position="124"/>
    </location>
</feature>
<evidence type="ECO:0000313" key="2">
    <source>
        <dbReference type="EMBL" id="KAJ9130843.1"/>
    </source>
</evidence>
<dbReference type="AlphaFoldDB" id="A0AA38RFT0"/>
<feature type="transmembrane region" description="Helical" evidence="1">
    <location>
        <begin position="164"/>
        <end position="185"/>
    </location>
</feature>
<gene>
    <name evidence="2" type="ORF">NKR19_g9726</name>
</gene>
<protein>
    <submittedName>
        <fullName evidence="2">Uncharacterized protein</fullName>
    </submittedName>
</protein>
<dbReference type="Proteomes" id="UP001174691">
    <property type="component" value="Unassembled WGS sequence"/>
</dbReference>
<proteinExistence type="predicted"/>
<evidence type="ECO:0000313" key="3">
    <source>
        <dbReference type="Proteomes" id="UP001174691"/>
    </source>
</evidence>
<organism evidence="2 3">
    <name type="scientific">Coniochaeta hoffmannii</name>
    <dbReference type="NCBI Taxonomy" id="91930"/>
    <lineage>
        <taxon>Eukaryota</taxon>
        <taxon>Fungi</taxon>
        <taxon>Dikarya</taxon>
        <taxon>Ascomycota</taxon>
        <taxon>Pezizomycotina</taxon>
        <taxon>Sordariomycetes</taxon>
        <taxon>Sordariomycetidae</taxon>
        <taxon>Coniochaetales</taxon>
        <taxon>Coniochaetaceae</taxon>
        <taxon>Coniochaeta</taxon>
    </lineage>
</organism>
<keyword evidence="1" id="KW-0812">Transmembrane</keyword>
<keyword evidence="1" id="KW-0472">Membrane</keyword>
<evidence type="ECO:0000256" key="1">
    <source>
        <dbReference type="SAM" id="Phobius"/>
    </source>
</evidence>
<reference evidence="2" key="1">
    <citation type="submission" date="2022-07" db="EMBL/GenBank/DDBJ databases">
        <title>Fungi with potential for degradation of polypropylene.</title>
        <authorList>
            <person name="Gostincar C."/>
        </authorList>
    </citation>
    <scope>NUCLEOTIDE SEQUENCE</scope>
    <source>
        <strain evidence="2">EXF-13287</strain>
    </source>
</reference>
<keyword evidence="3" id="KW-1185">Reference proteome</keyword>
<feature type="transmembrane region" description="Helical" evidence="1">
    <location>
        <begin position="66"/>
        <end position="90"/>
    </location>
</feature>
<feature type="transmembrane region" description="Helical" evidence="1">
    <location>
        <begin position="25"/>
        <end position="46"/>
    </location>
</feature>
<accession>A0AA38RFT0</accession>